<dbReference type="CDD" id="cd13229">
    <property type="entry name" value="PH_TFIIH"/>
    <property type="match status" value="1"/>
</dbReference>
<feature type="region of interest" description="Disordered" evidence="7">
    <location>
        <begin position="108"/>
        <end position="128"/>
    </location>
</feature>
<keyword evidence="4" id="KW-0805">Transcription regulation</keyword>
<comment type="subcellular location">
    <subcellularLocation>
        <location evidence="1">Nucleus</location>
    </subcellularLocation>
</comment>
<comment type="caution">
    <text evidence="9">The sequence shown here is derived from an EMBL/GenBank/DDBJ whole genome shotgun (WGS) entry which is preliminary data.</text>
</comment>
<reference evidence="9 10" key="1">
    <citation type="journal article" date="2023" name="G3 (Bethesda)">
        <title>A chromosome-level genome assembly of Zasmidium syzygii isolated from banana leaves.</title>
        <authorList>
            <person name="van Westerhoven A.C."/>
            <person name="Mehrabi R."/>
            <person name="Talebi R."/>
            <person name="Steentjes M.B.F."/>
            <person name="Corcolon B."/>
            <person name="Chong P.A."/>
            <person name="Kema G.H.J."/>
            <person name="Seidl M.F."/>
        </authorList>
    </citation>
    <scope>NUCLEOTIDE SEQUENCE [LARGE SCALE GENOMIC DNA]</scope>
    <source>
        <strain evidence="9 10">P124</strain>
    </source>
</reference>
<gene>
    <name evidence="9" type="ORF">PRZ48_005987</name>
</gene>
<comment type="similarity">
    <text evidence="2">Belongs to the TFB1 family.</text>
</comment>
<feature type="compositionally biased region" description="Basic and acidic residues" evidence="7">
    <location>
        <begin position="431"/>
        <end position="454"/>
    </location>
</feature>
<evidence type="ECO:0000256" key="7">
    <source>
        <dbReference type="SAM" id="MobiDB-lite"/>
    </source>
</evidence>
<feature type="region of interest" description="Disordered" evidence="7">
    <location>
        <begin position="331"/>
        <end position="351"/>
    </location>
</feature>
<dbReference type="PANTHER" id="PTHR12856">
    <property type="entry name" value="TRANSCRIPTION INITIATION FACTOR IIH-RELATED"/>
    <property type="match status" value="1"/>
</dbReference>
<feature type="compositionally biased region" description="Low complexity" evidence="7">
    <location>
        <begin position="505"/>
        <end position="517"/>
    </location>
</feature>
<dbReference type="InterPro" id="IPR013876">
    <property type="entry name" value="TFIIH_BTF_p62_N"/>
</dbReference>
<keyword evidence="6" id="KW-0539">Nucleus</keyword>
<accession>A0ABR0ELV4</accession>
<dbReference type="Proteomes" id="UP001305779">
    <property type="component" value="Unassembled WGS sequence"/>
</dbReference>
<feature type="region of interest" description="Disordered" evidence="7">
    <location>
        <begin position="431"/>
        <end position="533"/>
    </location>
</feature>
<protein>
    <recommendedName>
        <fullName evidence="8">BSD domain-containing protein</fullName>
    </recommendedName>
</protein>
<evidence type="ECO:0000256" key="6">
    <source>
        <dbReference type="ARBA" id="ARBA00023242"/>
    </source>
</evidence>
<evidence type="ECO:0000313" key="9">
    <source>
        <dbReference type="EMBL" id="KAK4502561.1"/>
    </source>
</evidence>
<dbReference type="Gene3D" id="2.30.29.30">
    <property type="entry name" value="Pleckstrin-homology domain (PH domain)/Phosphotyrosine-binding domain (PTB)"/>
    <property type="match status" value="1"/>
</dbReference>
<dbReference type="InterPro" id="IPR011993">
    <property type="entry name" value="PH-like_dom_sf"/>
</dbReference>
<keyword evidence="5" id="KW-0804">Transcription</keyword>
<keyword evidence="10" id="KW-1185">Reference proteome</keyword>
<name>A0ABR0ELV4_ZASCE</name>
<evidence type="ECO:0000256" key="2">
    <source>
        <dbReference type="ARBA" id="ARBA00009448"/>
    </source>
</evidence>
<evidence type="ECO:0000256" key="3">
    <source>
        <dbReference type="ARBA" id="ARBA00022737"/>
    </source>
</evidence>
<dbReference type="Pfam" id="PF03909">
    <property type="entry name" value="BSD"/>
    <property type="match status" value="2"/>
</dbReference>
<dbReference type="EMBL" id="JAXOVC010000004">
    <property type="protein sequence ID" value="KAK4502561.1"/>
    <property type="molecule type" value="Genomic_DNA"/>
</dbReference>
<evidence type="ECO:0000256" key="1">
    <source>
        <dbReference type="ARBA" id="ARBA00004123"/>
    </source>
</evidence>
<proteinExistence type="inferred from homology"/>
<evidence type="ECO:0000259" key="8">
    <source>
        <dbReference type="PROSITE" id="PS50858"/>
    </source>
</evidence>
<dbReference type="SMART" id="SM00751">
    <property type="entry name" value="BSD"/>
    <property type="match status" value="2"/>
</dbReference>
<sequence length="668" mass="74507">MPPTPTTATVSYDKKDGSLVVSADKKYVFWTPTAASSPAVTIPVADITNLQQTPATSKNIALKVVVGEKGYVFKFTHKESARAEQEGVTGLLRDTIQGNKSKEGVVPLAKSGGDGVGTPTPAPAGEDASGHSAAMAIAKAISSKAADEGWYDDAKLKSDDRLQRSLLESNKALRDRFNQALREKPESVSISQFTSQFWSARLHLLRAHAIENAQKQGEYNVLPEIKFVRKPAEKEGEPDTKMLSITKEQIKLIFKQYPIVREAYDENVPPLRQDQFWTRFFQSRLLKKLKGEKIIQQDERDPILDKYLDRPEAGPATMGQVPHWMDLEGNEQNHSQRKGNRPDEDMRPSSFEKVPILRVLNNLSEKMMARVAAEDGEAHRPIGMDEETFEQLRLRDLAREDVDNRVVLNISEQQRYAGGQKDDLSKEARLYEKQDPERVLEGLRGDLRPEHLGSDETGTLRLDGVIGYHTDDDSESDDEAPSQQSNGTAPKKKKKPAQRIGSHNAMSSATTSIMSSIKTRRHAASSDPTSLHGLSQTTFDTLTMTHNTTTEFLHYFWTLFLSGDSARVGELAQLVQTLDRSVDRIHAVMDAAEKEREKKIEDVKKADAEYYERTKKRRRRDWSLVGGGKGVVEGMVGPTIRGIEKATGEYRRVLEEQTREAGAAGVAV</sequence>
<evidence type="ECO:0000256" key="4">
    <source>
        <dbReference type="ARBA" id="ARBA00023015"/>
    </source>
</evidence>
<evidence type="ECO:0000313" key="10">
    <source>
        <dbReference type="Proteomes" id="UP001305779"/>
    </source>
</evidence>
<keyword evidence="3" id="KW-0677">Repeat</keyword>
<evidence type="ECO:0000256" key="5">
    <source>
        <dbReference type="ARBA" id="ARBA00023163"/>
    </source>
</evidence>
<dbReference type="Pfam" id="PF08567">
    <property type="entry name" value="PH_TFIIH"/>
    <property type="match status" value="1"/>
</dbReference>
<dbReference type="SUPFAM" id="SSF50729">
    <property type="entry name" value="PH domain-like"/>
    <property type="match status" value="1"/>
</dbReference>
<feature type="domain" description="BSD" evidence="8">
    <location>
        <begin position="237"/>
        <end position="288"/>
    </location>
</feature>
<dbReference type="InterPro" id="IPR005607">
    <property type="entry name" value="BSD_dom"/>
</dbReference>
<dbReference type="PROSITE" id="PS50858">
    <property type="entry name" value="BSD"/>
    <property type="match status" value="1"/>
</dbReference>
<organism evidence="9 10">
    <name type="scientific">Zasmidium cellare</name>
    <name type="common">Wine cellar mold</name>
    <name type="synonym">Racodium cellare</name>
    <dbReference type="NCBI Taxonomy" id="395010"/>
    <lineage>
        <taxon>Eukaryota</taxon>
        <taxon>Fungi</taxon>
        <taxon>Dikarya</taxon>
        <taxon>Ascomycota</taxon>
        <taxon>Pezizomycotina</taxon>
        <taxon>Dothideomycetes</taxon>
        <taxon>Dothideomycetidae</taxon>
        <taxon>Mycosphaerellales</taxon>
        <taxon>Mycosphaerellaceae</taxon>
        <taxon>Zasmidium</taxon>
    </lineage>
</organism>
<dbReference type="InterPro" id="IPR027079">
    <property type="entry name" value="Tfb1/GTF2H1"/>
</dbReference>